<accession>A0A8F2E6V3</accession>
<sequence length="55" mass="6141">MSNRQPNFAVGDKVKYGNEKGVVEKVWTVNPSKFRYTVKLNGGVSVIEEGDLKRA</sequence>
<organism evidence="1 2">
    <name type="scientific">Streptomyces phage TunaTartare</name>
    <dbReference type="NCBI Taxonomy" id="2848887"/>
    <lineage>
        <taxon>Viruses</taxon>
        <taxon>Duplodnaviria</taxon>
        <taxon>Heunggongvirae</taxon>
        <taxon>Uroviricota</taxon>
        <taxon>Caudoviricetes</taxon>
        <taxon>Stanwilliamsviridae</taxon>
        <taxon>Loccivirinae</taxon>
        <taxon>Faustvirus</taxon>
        <taxon>Faustvirus tunatartare</taxon>
    </lineage>
</organism>
<dbReference type="Proteomes" id="UP000683399">
    <property type="component" value="Segment"/>
</dbReference>
<keyword evidence="2" id="KW-1185">Reference proteome</keyword>
<name>A0A8F2E6V3_9CAUD</name>
<dbReference type="EMBL" id="MW822145">
    <property type="protein sequence ID" value="QWT30067.1"/>
    <property type="molecule type" value="Genomic_DNA"/>
</dbReference>
<protein>
    <submittedName>
        <fullName evidence="1">Uncharacterized protein</fullName>
    </submittedName>
</protein>
<dbReference type="GeneID" id="77927772"/>
<gene>
    <name evidence="1" type="primary">205</name>
    <name evidence="1" type="ORF">SEA_TUNATARTARE_205</name>
</gene>
<reference evidence="1 2" key="1">
    <citation type="submission" date="2021-03" db="EMBL/GenBank/DDBJ databases">
        <authorList>
            <person name="Alqahtani R."/>
            <person name="Behailu E."/>
            <person name="Cappabianca D.W."/>
            <person name="Csanadi-Schwartz K.M."/>
            <person name="Dalal A.S."/>
            <person name="Fahim M.S."/>
            <person name="Franklin J.M."/>
            <person name="Gluckman M.H."/>
            <person name="Levine C.J."/>
            <person name="Martin N."/>
            <person name="Milza N."/>
            <person name="Najmabadi R."/>
            <person name="Newman A.M."/>
            <person name="Pajunar M."/>
            <person name="Qalawee I."/>
            <person name="Rizvi A."/>
            <person name="Samuel A."/>
            <person name="Smith A."/>
            <person name="Swann F.E."/>
            <person name="Sweeney P."/>
            <person name="Torres N.R."/>
            <person name="Ventrone L."/>
            <person name="Ventura L."/>
            <person name="Wroe M."/>
            <person name="Acquaye N.A."/>
            <person name="Agnes T.J."/>
            <person name="Ahmed A."/>
            <person name="Ahmed S."/>
            <person name="Amodu B.A."/>
            <person name="Arefeayne N.F."/>
            <person name="Asamoah-Frimpong E.A."/>
            <person name="Attaran A."/>
            <person name="Barragan J.M."/>
            <person name="Baumgarten L.N."/>
            <person name="Berhane B."/>
            <person name="Beyene A."/>
            <person name="Bhattarai B."/>
            <person name="Biondokin D.V."/>
            <person name="Boone B.K."/>
            <person name="Burney S.Z."/>
            <person name="Cayanan J.T."/>
            <person name="Cesta G."/>
            <person name="Chang J."/>
            <person name="Chavez J."/>
            <person name="Chorbajian C."/>
            <person name="Christian S."/>
            <person name="Corns J.R."/>
            <person name="Corns N.R."/>
            <person name="Cowan J.T."/>
            <person name="Coyne C."/>
            <person name="Dadzie B."/>
            <person name="Datu D.V."/>
            <person name="Deng B.C."/>
            <person name="Der L."/>
            <person name="Dickerson K."/>
            <person name="Dozier E."/>
            <person name="Egbunine A.O."/>
            <person name="Farooq M."/>
            <person name="Fonge A.E."/>
            <person name="Ghomsi-Nono M.P."/>
            <person name="Giampietro H."/>
            <person name="Gunnison R.P."/>
            <person name="Han S.H."/>
            <person name="Hennigan A.J."/>
            <person name="Hong A.N."/>
            <person name="Ijomor E.C."/>
            <person name="Jalali A."/>
            <person name="Jamil T.Z."/>
            <person name="Jenkins C.R."/>
            <person name="Joseph M.A."/>
            <person name="Jowanowitch O.J."/>
            <person name="Kang D."/>
            <person name="Khan A."/>
            <person name="Khan Z.K."/>
            <person name="Kiewe T."/>
            <person name="Kjerulf A.B."/>
            <person name="Kolosey V."/>
            <person name="Kurup M."/>
            <person name="Lee V.H."/>
            <person name="Llontop-Maldonado V."/>
            <person name="Long P."/>
            <person name="Lu N."/>
            <person name="Majekodunmi A."/>
            <person name="Malik H.W."/>
            <person name="Marcellino S.C."/>
            <person name="Martinez L.A."/>
            <person name="Meher F.N."/>
            <person name="Michelin M.A."/>
            <person name="Mitchell K.G."/>
            <person name="Mullens W.J."/>
            <person name="Nwakama C."/>
            <person name="Nwosu F.T."/>
            <person name="Oboh E.C."/>
            <person name="Odujinrin O."/>
            <person name="Ogunsan O."/>
            <person name="O'Neill K."/>
            <person name="Oxlaj J.A."/>
            <person name="Patel A.K."/>
            <person name="Patel B.R."/>
            <person name="Pham Q."/>
            <person name="Porter J."/>
            <person name="Portes J."/>
            <person name="Prokopenko A."/>
            <person name="Quraishi M."/>
            <person name="Qureshi M."/>
            <person name="Rivera A."/>
            <person name="Rubalsky V."/>
            <person name="Saikali Y."/>
            <person name="Saqaf K."/>
            <person name="Saroya S.R."/>
            <person name="Seas A."/>
            <person name="Shadrick R.E."/>
            <person name="Sharda N."/>
            <person name="Sigindere M.T."/>
            <person name="Simbi V.G."/>
            <person name="Thuzar C."/>
            <person name="Tran K."/>
            <person name="Tran V.D."/>
            <person name="Trang W."/>
            <person name="Vaishnav N."/>
            <person name="Vuong K."/>
            <person name="Walker C."/>
            <person name="Wallace S.A."/>
            <person name="Warfield J.C."/>
            <person name="Wikina T."/>
            <person name="Wobbeking F.T."/>
            <person name="Worrent L.D."/>
            <person name="Yan T."/>
            <person name="Zehra A."/>
            <person name="Avazpour P."/>
            <person name="Kim F.M."/>
            <person name="Mason K."/>
            <person name="Nguyen D.A."/>
            <person name="Pettit S.M."/>
            <person name="Zhou O.J."/>
            <person name="Brissett D.L."/>
            <person name="Gualtieri C."/>
            <person name="Hufford T.M."/>
            <person name="Ko J.M."/>
            <person name="Novak J.K."/>
            <person name="Smith Z.M."/>
            <person name="Mayer-Bacon C."/>
            <person name="Erill I."/>
            <person name="Caruso S.M."/>
            <person name="Garlena R.A."/>
            <person name="Russell D.A."/>
            <person name="Pope W.H."/>
            <person name="Jacobs-Sera D."/>
            <person name="Hatfull G.F."/>
        </authorList>
    </citation>
    <scope>NUCLEOTIDE SEQUENCE [LARGE SCALE GENOMIC DNA]</scope>
</reference>
<proteinExistence type="predicted"/>
<dbReference type="KEGG" id="vg:77927772"/>
<evidence type="ECO:0000313" key="1">
    <source>
        <dbReference type="EMBL" id="QWT30067.1"/>
    </source>
</evidence>
<evidence type="ECO:0000313" key="2">
    <source>
        <dbReference type="Proteomes" id="UP000683399"/>
    </source>
</evidence>
<dbReference type="RefSeq" id="YP_010652024.1">
    <property type="nucleotide sequence ID" value="NC_070784.1"/>
</dbReference>